<feature type="non-terminal residue" evidence="1">
    <location>
        <position position="1"/>
    </location>
</feature>
<protein>
    <submittedName>
        <fullName evidence="1">Uncharacterized protein</fullName>
    </submittedName>
</protein>
<dbReference type="EMBL" id="CM046109">
    <property type="protein sequence ID" value="KAI8442442.1"/>
    <property type="molecule type" value="Genomic_DNA"/>
</dbReference>
<comment type="caution">
    <text evidence="1">The sequence shown here is derived from an EMBL/GenBank/DDBJ whole genome shotgun (WGS) entry which is preliminary data.</text>
</comment>
<proteinExistence type="predicted"/>
<sequence>LCCAAACEHNVTSAAKMEVKRLISPEVLRQFGCGHRKLNDVLFKTDPALPRLGVRDLDDEELCHEVISSTCNIPGCGFTADSLLDCSQCKKVLPSPHLLDLHLQEQHDSFFAKKCKEKFMNAKERLQHCVDAHKMPKDFRFDHKPKPKKAKNKNKKQTEENLMDLHGVPEQKQFYFNNKKHKTFAKYTGKKFTTDKENSSSATDVNMDEVAAKMEVERLISPEMLRQFGCGRRKLNDVLFKTDPALPRLGVRDLDDEELCHEVISSTCNIPGCGFTADSLLDCSQCKKVLPSPHLLDLHLQEQHDSFFAVLATRKPSYCCYIEECKEKFMNAKERLQHCVDAHKMPKDFRFDHKPKPKKAKNKNKKQTEENLMDLDGVPEQKQFYFNNTKHKTFAKYTGKK</sequence>
<evidence type="ECO:0000313" key="1">
    <source>
        <dbReference type="EMBL" id="KAI8442442.1"/>
    </source>
</evidence>
<organism evidence="1 2">
    <name type="scientific">Choristoneura fumiferana</name>
    <name type="common">Spruce budworm moth</name>
    <name type="synonym">Archips fumiferana</name>
    <dbReference type="NCBI Taxonomy" id="7141"/>
    <lineage>
        <taxon>Eukaryota</taxon>
        <taxon>Metazoa</taxon>
        <taxon>Ecdysozoa</taxon>
        <taxon>Arthropoda</taxon>
        <taxon>Hexapoda</taxon>
        <taxon>Insecta</taxon>
        <taxon>Pterygota</taxon>
        <taxon>Neoptera</taxon>
        <taxon>Endopterygota</taxon>
        <taxon>Lepidoptera</taxon>
        <taxon>Glossata</taxon>
        <taxon>Ditrysia</taxon>
        <taxon>Tortricoidea</taxon>
        <taxon>Tortricidae</taxon>
        <taxon>Tortricinae</taxon>
        <taxon>Choristoneura</taxon>
    </lineage>
</organism>
<name>A0ACC0L1V6_CHOFU</name>
<accession>A0ACC0L1V6</accession>
<gene>
    <name evidence="1" type="ORF">MSG28_005955</name>
</gene>
<dbReference type="Proteomes" id="UP001064048">
    <property type="component" value="Chromosome 9"/>
</dbReference>
<feature type="non-terminal residue" evidence="1">
    <location>
        <position position="401"/>
    </location>
</feature>
<evidence type="ECO:0000313" key="2">
    <source>
        <dbReference type="Proteomes" id="UP001064048"/>
    </source>
</evidence>
<keyword evidence="2" id="KW-1185">Reference proteome</keyword>
<reference evidence="1 2" key="1">
    <citation type="journal article" date="2022" name="Genome Biol. Evol.">
        <title>The Spruce Budworm Genome: Reconstructing the Evolutionary History of Antifreeze Proteins.</title>
        <authorList>
            <person name="Beliveau C."/>
            <person name="Gagne P."/>
            <person name="Picq S."/>
            <person name="Vernygora O."/>
            <person name="Keeling C.I."/>
            <person name="Pinkney K."/>
            <person name="Doucet D."/>
            <person name="Wen F."/>
            <person name="Johnston J.S."/>
            <person name="Maaroufi H."/>
            <person name="Boyle B."/>
            <person name="Laroche J."/>
            <person name="Dewar K."/>
            <person name="Juretic N."/>
            <person name="Blackburn G."/>
            <person name="Nisole A."/>
            <person name="Brunet B."/>
            <person name="Brandao M."/>
            <person name="Lumley L."/>
            <person name="Duan J."/>
            <person name="Quan G."/>
            <person name="Lucarotti C.J."/>
            <person name="Roe A.D."/>
            <person name="Sperling F.A.H."/>
            <person name="Levesque R.C."/>
            <person name="Cusson M."/>
        </authorList>
    </citation>
    <scope>NUCLEOTIDE SEQUENCE [LARGE SCALE GENOMIC DNA]</scope>
    <source>
        <strain evidence="1">Glfc:IPQL:Cfum</strain>
    </source>
</reference>